<accession>A0A080Z9H1</accession>
<proteinExistence type="predicted"/>
<gene>
    <name evidence="1" type="ORF">F444_18996</name>
</gene>
<name>A0A080Z9H1_PHYNI</name>
<reference evidence="1 2" key="1">
    <citation type="submission" date="2013-11" db="EMBL/GenBank/DDBJ databases">
        <title>The Genome Sequence of Phytophthora parasitica P1976.</title>
        <authorList>
            <consortium name="The Broad Institute Genomics Platform"/>
            <person name="Russ C."/>
            <person name="Tyler B."/>
            <person name="Panabieres F."/>
            <person name="Shan W."/>
            <person name="Tripathy S."/>
            <person name="Grunwald N."/>
            <person name="Machado M."/>
            <person name="Johnson C.S."/>
            <person name="Walker B."/>
            <person name="Young S."/>
            <person name="Zeng Q."/>
            <person name="Gargeya S."/>
            <person name="Fitzgerald M."/>
            <person name="Haas B."/>
            <person name="Abouelleil A."/>
            <person name="Allen A.W."/>
            <person name="Alvarado L."/>
            <person name="Arachchi H.M."/>
            <person name="Berlin A.M."/>
            <person name="Chapman S.B."/>
            <person name="Gainer-Dewar J."/>
            <person name="Goldberg J."/>
            <person name="Griggs A."/>
            <person name="Gujja S."/>
            <person name="Hansen M."/>
            <person name="Howarth C."/>
            <person name="Imamovic A."/>
            <person name="Ireland A."/>
            <person name="Larimer J."/>
            <person name="McCowan C."/>
            <person name="Murphy C."/>
            <person name="Pearson M."/>
            <person name="Poon T.W."/>
            <person name="Priest M."/>
            <person name="Roberts A."/>
            <person name="Saif S."/>
            <person name="Shea T."/>
            <person name="Sisk P."/>
            <person name="Sykes S."/>
            <person name="Wortman J."/>
            <person name="Nusbaum C."/>
            <person name="Birren B."/>
        </authorList>
    </citation>
    <scope>NUCLEOTIDE SEQUENCE [LARGE SCALE GENOMIC DNA]</scope>
    <source>
        <strain evidence="1 2">P1976</strain>
    </source>
</reference>
<dbReference type="OrthoDB" id="10495742at2759"/>
<comment type="caution">
    <text evidence="1">The sequence shown here is derived from an EMBL/GenBank/DDBJ whole genome shotgun (WGS) entry which is preliminary data.</text>
</comment>
<protein>
    <submittedName>
        <fullName evidence="1">Uncharacterized protein</fullName>
    </submittedName>
</protein>
<dbReference type="AlphaFoldDB" id="A0A080Z9H1"/>
<sequence length="42" mass="4739">MGEEFDEGQGIYLACWGDYGYATVHQLRIMVLAIDARTAMEN</sequence>
<dbReference type="Proteomes" id="UP000028582">
    <property type="component" value="Unassembled WGS sequence"/>
</dbReference>
<evidence type="ECO:0000313" key="1">
    <source>
        <dbReference type="EMBL" id="ETO63282.1"/>
    </source>
</evidence>
<organism evidence="1 2">
    <name type="scientific">Phytophthora nicotianae P1976</name>
    <dbReference type="NCBI Taxonomy" id="1317066"/>
    <lineage>
        <taxon>Eukaryota</taxon>
        <taxon>Sar</taxon>
        <taxon>Stramenopiles</taxon>
        <taxon>Oomycota</taxon>
        <taxon>Peronosporomycetes</taxon>
        <taxon>Peronosporales</taxon>
        <taxon>Peronosporaceae</taxon>
        <taxon>Phytophthora</taxon>
    </lineage>
</organism>
<evidence type="ECO:0000313" key="2">
    <source>
        <dbReference type="Proteomes" id="UP000028582"/>
    </source>
</evidence>
<dbReference type="EMBL" id="ANJA01003512">
    <property type="protein sequence ID" value="ETO63282.1"/>
    <property type="molecule type" value="Genomic_DNA"/>
</dbReference>